<evidence type="ECO:0000256" key="3">
    <source>
        <dbReference type="ARBA" id="ARBA00022484"/>
    </source>
</evidence>
<evidence type="ECO:0000313" key="13">
    <source>
        <dbReference type="EMBL" id="TPX55479.1"/>
    </source>
</evidence>
<organism evidence="13 14">
    <name type="scientific">Powellomyces hirtus</name>
    <dbReference type="NCBI Taxonomy" id="109895"/>
    <lineage>
        <taxon>Eukaryota</taxon>
        <taxon>Fungi</taxon>
        <taxon>Fungi incertae sedis</taxon>
        <taxon>Chytridiomycota</taxon>
        <taxon>Chytridiomycota incertae sedis</taxon>
        <taxon>Chytridiomycetes</taxon>
        <taxon>Spizellomycetales</taxon>
        <taxon>Powellomycetaceae</taxon>
        <taxon>Powellomyces</taxon>
    </lineage>
</organism>
<comment type="catalytic activity">
    <reaction evidence="9 11">
        <text>RNA(n) + a ribonucleoside 5'-triphosphate = RNA(n+1) + diphosphate</text>
        <dbReference type="Rhea" id="RHEA:21248"/>
        <dbReference type="Rhea" id="RHEA-COMP:14527"/>
        <dbReference type="Rhea" id="RHEA-COMP:17342"/>
        <dbReference type="ChEBI" id="CHEBI:33019"/>
        <dbReference type="ChEBI" id="CHEBI:61557"/>
        <dbReference type="ChEBI" id="CHEBI:140395"/>
        <dbReference type="EC" id="2.7.7.48"/>
    </reaction>
</comment>
<keyword evidence="3 11" id="KW-0696">RNA-directed RNA polymerase</keyword>
<dbReference type="GO" id="GO:0003723">
    <property type="term" value="F:RNA binding"/>
    <property type="evidence" value="ECO:0007669"/>
    <property type="project" value="UniProtKB-UniRule"/>
</dbReference>
<dbReference type="CDD" id="cd00590">
    <property type="entry name" value="RRM_SF"/>
    <property type="match status" value="1"/>
</dbReference>
<evidence type="ECO:0000259" key="12">
    <source>
        <dbReference type="PROSITE" id="PS50102"/>
    </source>
</evidence>
<dbReference type="InterPro" id="IPR033524">
    <property type="entry name" value="Glu/Leu/Phe/Val_DH_AS"/>
</dbReference>
<evidence type="ECO:0000256" key="1">
    <source>
        <dbReference type="ARBA" id="ARBA00005762"/>
    </source>
</evidence>
<evidence type="ECO:0000256" key="4">
    <source>
        <dbReference type="ARBA" id="ARBA00022679"/>
    </source>
</evidence>
<name>A0A507DUQ1_9FUNG</name>
<evidence type="ECO:0000256" key="2">
    <source>
        <dbReference type="ARBA" id="ARBA00006382"/>
    </source>
</evidence>
<dbReference type="AlphaFoldDB" id="A0A507DUQ1"/>
<evidence type="ECO:0000256" key="6">
    <source>
        <dbReference type="ARBA" id="ARBA00022884"/>
    </source>
</evidence>
<accession>A0A507DUQ1</accession>
<dbReference type="Pfam" id="PF26253">
    <property type="entry name" value="RdRP_head"/>
    <property type="match status" value="1"/>
</dbReference>
<dbReference type="Gene3D" id="3.30.70.330">
    <property type="match status" value="1"/>
</dbReference>
<dbReference type="EMBL" id="QEAQ01000108">
    <property type="protein sequence ID" value="TPX55479.1"/>
    <property type="molecule type" value="Genomic_DNA"/>
</dbReference>
<keyword evidence="8" id="KW-0943">RNA-mediated gene silencing</keyword>
<dbReference type="InterPro" id="IPR000504">
    <property type="entry name" value="RRM_dom"/>
</dbReference>
<keyword evidence="5 11" id="KW-0548">Nucleotidyltransferase</keyword>
<dbReference type="InterPro" id="IPR012677">
    <property type="entry name" value="Nucleotide-bd_a/b_plait_sf"/>
</dbReference>
<dbReference type="InterPro" id="IPR007855">
    <property type="entry name" value="RDRP"/>
</dbReference>
<keyword evidence="7" id="KW-0560">Oxidoreductase</keyword>
<protein>
    <recommendedName>
        <fullName evidence="11">RNA-dependent RNA polymerase</fullName>
        <ecNumber evidence="11">2.7.7.48</ecNumber>
    </recommendedName>
</protein>
<evidence type="ECO:0000256" key="11">
    <source>
        <dbReference type="RuleBase" id="RU363098"/>
    </source>
</evidence>
<evidence type="ECO:0000256" key="7">
    <source>
        <dbReference type="ARBA" id="ARBA00023002"/>
    </source>
</evidence>
<keyword evidence="14" id="KW-1185">Reference proteome</keyword>
<dbReference type="InterPro" id="IPR035979">
    <property type="entry name" value="RBD_domain_sf"/>
</dbReference>
<feature type="domain" description="RRM" evidence="12">
    <location>
        <begin position="2"/>
        <end position="85"/>
    </location>
</feature>
<comment type="similarity">
    <text evidence="2">Belongs to the Glu/Leu/Phe/Val dehydrogenases family.</text>
</comment>
<evidence type="ECO:0000256" key="8">
    <source>
        <dbReference type="ARBA" id="ARBA00023158"/>
    </source>
</evidence>
<dbReference type="Proteomes" id="UP000318582">
    <property type="component" value="Unassembled WGS sequence"/>
</dbReference>
<dbReference type="GO" id="GO:0016491">
    <property type="term" value="F:oxidoreductase activity"/>
    <property type="evidence" value="ECO:0007669"/>
    <property type="project" value="UniProtKB-KW"/>
</dbReference>
<keyword evidence="4 11" id="KW-0808">Transferase</keyword>
<dbReference type="EC" id="2.7.7.48" evidence="11"/>
<dbReference type="InterPro" id="IPR058752">
    <property type="entry name" value="RDRP_C_head"/>
</dbReference>
<dbReference type="PROSITE" id="PS00074">
    <property type="entry name" value="GLFV_DEHYDROGENASE"/>
    <property type="match status" value="1"/>
</dbReference>
<comment type="similarity">
    <text evidence="1 11">Belongs to the RdRP family.</text>
</comment>
<reference evidence="13 14" key="1">
    <citation type="journal article" date="2019" name="Sci. Rep.">
        <title>Comparative genomics of chytrid fungi reveal insights into the obligate biotrophic and pathogenic lifestyle of Synchytrium endobioticum.</title>
        <authorList>
            <person name="van de Vossenberg B.T.L.H."/>
            <person name="Warris S."/>
            <person name="Nguyen H.D.T."/>
            <person name="van Gent-Pelzer M.P.E."/>
            <person name="Joly D.L."/>
            <person name="van de Geest H.C."/>
            <person name="Bonants P.J.M."/>
            <person name="Smith D.S."/>
            <person name="Levesque C.A."/>
            <person name="van der Lee T.A.J."/>
        </authorList>
    </citation>
    <scope>NUCLEOTIDE SEQUENCE [LARGE SCALE GENOMIC DNA]</scope>
    <source>
        <strain evidence="13 14">CBS 809.83</strain>
    </source>
</reference>
<evidence type="ECO:0000313" key="14">
    <source>
        <dbReference type="Proteomes" id="UP000318582"/>
    </source>
</evidence>
<comment type="caution">
    <text evidence="13">The sequence shown here is derived from an EMBL/GenBank/DDBJ whole genome shotgun (WGS) entry which is preliminary data.</text>
</comment>
<dbReference type="GO" id="GO:0031380">
    <property type="term" value="C:nuclear RNA-directed RNA polymerase complex"/>
    <property type="evidence" value="ECO:0007669"/>
    <property type="project" value="TreeGrafter"/>
</dbReference>
<sequence length="1173" mass="131833">MTDLYVGSIPYSVSKPELLTCLSNAINTPVSQIKCHLPKPNRVFNQNRGHAFMRCADVYTASRLLALNNRIYCNGRRLRIDRNTSNQANDDQFEDEVVYEKFAVATLELGTFFSRPSFQFRVDHTLDSAQNVTVEFRTKERAFLIAFERHSVLYQYRIHIKDLAHDARTALLFDENRRGDAAHSNVLYLRLSRAGQLFKKRNAGGGSSDFFAQMRAMLATIALTDSDDIRCSDCTALTHGSEGYISRLMTLKLTFRTSADWVEIRNACQCIMPHREVPEKPVSNYDPSQAIQQAFARMAQAGKWTVTTAHPALQGLPSTVLRQLDILLSRNVLDVEVLIDTEFADYIVASVERHGAQHVVSTLTWFEASAETEFMNQMGAASHAIEELEDWQILEPISTSTVLDSLKSLMDPVRYGGLRDMVHVRTAPRMLQQERDPIEKEQVMVYHAIVTPLRVHFSGPFSEQSNRLLRRHAEHHDRFLRVDFSEESMDRCMVGFSGEMDSILDGRFSKILNEGLALAGRTYKFLAFSSSQLRQHSCWFFAAPQDDDVPSAVNTGRTLTCDAIRAELGDFSHIDVVAKYAARMGQALTSTIPTMHDLPSAWIPDIERIDPNTGQTHIFTDGCGQISPELAGDISDRFFGESRDPPPSVFQIRYGGAKGVVAVNPLLTGHVLYLRPSQIKFEHSSTTLEVAATTDRLIPAFLNRQAITLLSGVRGVPDKVFLDLQQRAVDRLNDMMTMPRIAIQELAGHYNNTFSTNSAGREREKRYEDEYLRTLLDAVRLERLTLIKEKSRIPLEDSYTHMGVCDETGILEQNEVFVFLSTEQTPRSGACTVLKFPAFHPGDVMQLTCVANAPALYHLRNCIVFSTKGIRPTPNMLSGSDLDGDLYSVYFDPALQLHDHNRTPMNYDPHPPKRHYGAAITARDITAFFLDFMRNDRLGLIAMAHLANADMDGPQSEKCLLLARAHSVAVDYNKSGVPAQMPKELSARQRPHFMANGRGRTPTYTSEKVLGQLFDAVNVKSAAHPRNQSFDLNTHKFLCTGYEHHMEELSDLAEWYTYRLHEIRRVWQVGREANVIAGCVPATGSMHRRRKAQDLAARINADLGTLVRDTRAEILHIGNGEQNTVAAENERRQRAAACFALAYCPGPAYAASRVSKSFPWIVADVLAKNYASV</sequence>
<evidence type="ECO:0000256" key="10">
    <source>
        <dbReference type="PROSITE-ProRule" id="PRU00176"/>
    </source>
</evidence>
<keyword evidence="6 10" id="KW-0694">RNA-binding</keyword>
<gene>
    <name evidence="13" type="ORF">PhCBS80983_g05284</name>
</gene>
<dbReference type="GO" id="GO:0003968">
    <property type="term" value="F:RNA-directed RNA polymerase activity"/>
    <property type="evidence" value="ECO:0007669"/>
    <property type="project" value="UniProtKB-KW"/>
</dbReference>
<dbReference type="PANTHER" id="PTHR23079:SF55">
    <property type="entry name" value="RNA-DIRECTED RNA POLYMERASE"/>
    <property type="match status" value="1"/>
</dbReference>
<dbReference type="PROSITE" id="PS50102">
    <property type="entry name" value="RRM"/>
    <property type="match status" value="1"/>
</dbReference>
<dbReference type="InterPro" id="IPR057596">
    <property type="entry name" value="RDRP_core"/>
</dbReference>
<proteinExistence type="inferred from homology"/>
<evidence type="ECO:0000256" key="5">
    <source>
        <dbReference type="ARBA" id="ARBA00022695"/>
    </source>
</evidence>
<dbReference type="GO" id="GO:0030422">
    <property type="term" value="P:siRNA processing"/>
    <property type="evidence" value="ECO:0007669"/>
    <property type="project" value="TreeGrafter"/>
</dbReference>
<dbReference type="SUPFAM" id="SSF54928">
    <property type="entry name" value="RNA-binding domain, RBD"/>
    <property type="match status" value="1"/>
</dbReference>
<dbReference type="STRING" id="109895.A0A507DUQ1"/>
<dbReference type="PANTHER" id="PTHR23079">
    <property type="entry name" value="RNA-DEPENDENT RNA POLYMERASE"/>
    <property type="match status" value="1"/>
</dbReference>
<dbReference type="Pfam" id="PF05183">
    <property type="entry name" value="RdRP"/>
    <property type="match status" value="1"/>
</dbReference>
<evidence type="ECO:0000256" key="9">
    <source>
        <dbReference type="ARBA" id="ARBA00048744"/>
    </source>
</evidence>